<dbReference type="eggNOG" id="COG3025">
    <property type="taxonomic scope" value="Bacteria"/>
</dbReference>
<accession>A0A069D412</accession>
<gene>
    <name evidence="2" type="ORF">JCM15093_2861</name>
</gene>
<proteinExistence type="predicted"/>
<reference evidence="2 3" key="1">
    <citation type="journal article" date="2015" name="Microbes Environ.">
        <title>Distribution and evolution of nitrogen fixation genes in the phylum bacteroidetes.</title>
        <authorList>
            <person name="Inoue J."/>
            <person name="Oshima K."/>
            <person name="Suda W."/>
            <person name="Sakamoto M."/>
            <person name="Iino T."/>
            <person name="Noda S."/>
            <person name="Hongoh Y."/>
            <person name="Hattori M."/>
            <person name="Ohkuma M."/>
        </authorList>
    </citation>
    <scope>NUCLEOTIDE SEQUENCE [LARGE SCALE GENOMIC DNA]</scope>
    <source>
        <strain evidence="2 3">JCM 15093</strain>
    </source>
</reference>
<dbReference type="InterPro" id="IPR042267">
    <property type="entry name" value="VTC_sf"/>
</dbReference>
<dbReference type="Pfam" id="PF09359">
    <property type="entry name" value="VTC"/>
    <property type="match status" value="1"/>
</dbReference>
<dbReference type="STRING" id="1121097.GCA_000428125_02867"/>
<keyword evidence="3" id="KW-1185">Reference proteome</keyword>
<evidence type="ECO:0000259" key="1">
    <source>
        <dbReference type="Pfam" id="PF09359"/>
    </source>
</evidence>
<dbReference type="OrthoDB" id="148766at2"/>
<sequence length="256" mass="29931">MHLDYLNPLLTHFEPVSLEEMNAVRLMNRIDTKYTTSIDLLPAILLSLQKDYRIQEITCRRNMPYETTYLDTEGRDMFMAHQNGRTVREKIRVRTYKDSGLTFLEVKNKNNKGRTDKKRILVSSLLNMREEGAEDFLQKYAWYSLSQLSGKLQNSFNRITLVNKQMTERLTIDTNVCFQDLLTGQQAAMDQVAIIELKRDGNHFSPVKEILHQMHVLPVSISKYCLGSVLTNPALKYNRFKPRIRKIEQIQNQITI</sequence>
<organism evidence="2 3">
    <name type="scientific">Bacteroides graminisolvens DSM 19988 = JCM 15093</name>
    <dbReference type="NCBI Taxonomy" id="1121097"/>
    <lineage>
        <taxon>Bacteria</taxon>
        <taxon>Pseudomonadati</taxon>
        <taxon>Bacteroidota</taxon>
        <taxon>Bacteroidia</taxon>
        <taxon>Bacteroidales</taxon>
        <taxon>Bacteroidaceae</taxon>
        <taxon>Bacteroides</taxon>
    </lineage>
</organism>
<dbReference type="AlphaFoldDB" id="A0A069D412"/>
<dbReference type="GO" id="GO:0006799">
    <property type="term" value="P:polyphosphate biosynthetic process"/>
    <property type="evidence" value="ECO:0007669"/>
    <property type="project" value="UniProtKB-ARBA"/>
</dbReference>
<dbReference type="Proteomes" id="UP000027601">
    <property type="component" value="Unassembled WGS sequence"/>
</dbReference>
<evidence type="ECO:0000313" key="2">
    <source>
        <dbReference type="EMBL" id="GAK37598.1"/>
    </source>
</evidence>
<name>A0A069D412_9BACE</name>
<dbReference type="CDD" id="cd07750">
    <property type="entry name" value="PolyPPase_VTC_like"/>
    <property type="match status" value="1"/>
</dbReference>
<dbReference type="Gene3D" id="3.20.100.30">
    <property type="entry name" value="VTC, catalytic tunnel domain"/>
    <property type="match status" value="1"/>
</dbReference>
<evidence type="ECO:0000313" key="3">
    <source>
        <dbReference type="Proteomes" id="UP000027601"/>
    </source>
</evidence>
<protein>
    <recommendedName>
        <fullName evidence="1">VTC domain-containing protein</fullName>
    </recommendedName>
</protein>
<dbReference type="InterPro" id="IPR018966">
    <property type="entry name" value="VTC_domain"/>
</dbReference>
<dbReference type="EMBL" id="BAJS01000024">
    <property type="protein sequence ID" value="GAK37598.1"/>
    <property type="molecule type" value="Genomic_DNA"/>
</dbReference>
<comment type="caution">
    <text evidence="2">The sequence shown here is derived from an EMBL/GenBank/DDBJ whole genome shotgun (WGS) entry which is preliminary data.</text>
</comment>
<feature type="domain" description="VTC" evidence="1">
    <location>
        <begin position="28"/>
        <end position="228"/>
    </location>
</feature>